<organism evidence="1 2">
    <name type="scientific">Glonium stellatum</name>
    <dbReference type="NCBI Taxonomy" id="574774"/>
    <lineage>
        <taxon>Eukaryota</taxon>
        <taxon>Fungi</taxon>
        <taxon>Dikarya</taxon>
        <taxon>Ascomycota</taxon>
        <taxon>Pezizomycotina</taxon>
        <taxon>Dothideomycetes</taxon>
        <taxon>Pleosporomycetidae</taxon>
        <taxon>Gloniales</taxon>
        <taxon>Gloniaceae</taxon>
        <taxon>Glonium</taxon>
    </lineage>
</organism>
<protein>
    <submittedName>
        <fullName evidence="1">Uncharacterized protein</fullName>
    </submittedName>
</protein>
<proteinExistence type="predicted"/>
<dbReference type="PANTHER" id="PTHR37490">
    <property type="entry name" value="EXPRESSED PROTEIN"/>
    <property type="match status" value="1"/>
</dbReference>
<dbReference type="EMBL" id="KV749094">
    <property type="protein sequence ID" value="OCL11231.1"/>
    <property type="molecule type" value="Genomic_DNA"/>
</dbReference>
<dbReference type="PANTHER" id="PTHR37490:SF3">
    <property type="entry name" value="DUF3431 DOMAIN CONTAINING PROTEIN"/>
    <property type="match status" value="1"/>
</dbReference>
<feature type="non-terminal residue" evidence="1">
    <location>
        <position position="1"/>
    </location>
</feature>
<keyword evidence="2" id="KW-1185">Reference proteome</keyword>
<dbReference type="Pfam" id="PF11913">
    <property type="entry name" value="DUF3431"/>
    <property type="match status" value="1"/>
</dbReference>
<dbReference type="OrthoDB" id="426718at2759"/>
<dbReference type="InterPro" id="IPR021838">
    <property type="entry name" value="DUF3431"/>
</dbReference>
<dbReference type="AlphaFoldDB" id="A0A8E2F6X2"/>
<dbReference type="Proteomes" id="UP000250140">
    <property type="component" value="Unassembled WGS sequence"/>
</dbReference>
<evidence type="ECO:0000313" key="2">
    <source>
        <dbReference type="Proteomes" id="UP000250140"/>
    </source>
</evidence>
<name>A0A8E2F6X2_9PEZI</name>
<sequence>RLRLDRVAAAGFANLRCEWSPGCPQWLDLKSDPEIAFKMEEKAARATWAELHPGARRPDFLAQPCCSQFVASREVIRRVPLAEWERYRKWLIETSLSDNLAGRVWEYTWQWVFSGKSVLCPSAEACYCENYGVCFGEDGKGYETWTKLRDGKKSMREQMDEEEKLRAEEQGWGNRKELIRLIESADREQRAIVEEAIKRGDEVKNAL</sequence>
<reference evidence="1 2" key="1">
    <citation type="journal article" date="2016" name="Nat. Commun.">
        <title>Ectomycorrhizal ecology is imprinted in the genome of the dominant symbiotic fungus Cenococcum geophilum.</title>
        <authorList>
            <consortium name="DOE Joint Genome Institute"/>
            <person name="Peter M."/>
            <person name="Kohler A."/>
            <person name="Ohm R.A."/>
            <person name="Kuo A."/>
            <person name="Krutzmann J."/>
            <person name="Morin E."/>
            <person name="Arend M."/>
            <person name="Barry K.W."/>
            <person name="Binder M."/>
            <person name="Choi C."/>
            <person name="Clum A."/>
            <person name="Copeland A."/>
            <person name="Grisel N."/>
            <person name="Haridas S."/>
            <person name="Kipfer T."/>
            <person name="LaButti K."/>
            <person name="Lindquist E."/>
            <person name="Lipzen A."/>
            <person name="Maire R."/>
            <person name="Meier B."/>
            <person name="Mihaltcheva S."/>
            <person name="Molinier V."/>
            <person name="Murat C."/>
            <person name="Poggeler S."/>
            <person name="Quandt C.A."/>
            <person name="Sperisen C."/>
            <person name="Tritt A."/>
            <person name="Tisserant E."/>
            <person name="Crous P.W."/>
            <person name="Henrissat B."/>
            <person name="Nehls U."/>
            <person name="Egli S."/>
            <person name="Spatafora J.W."/>
            <person name="Grigoriev I.V."/>
            <person name="Martin F.M."/>
        </authorList>
    </citation>
    <scope>NUCLEOTIDE SEQUENCE [LARGE SCALE GENOMIC DNA]</scope>
    <source>
        <strain evidence="1 2">CBS 207.34</strain>
    </source>
</reference>
<gene>
    <name evidence="1" type="ORF">AOQ84DRAFT_197002</name>
</gene>
<accession>A0A8E2F6X2</accession>
<evidence type="ECO:0000313" key="1">
    <source>
        <dbReference type="EMBL" id="OCL11231.1"/>
    </source>
</evidence>